<dbReference type="Pfam" id="PF17171">
    <property type="entry name" value="GST_C_6"/>
    <property type="match status" value="1"/>
</dbReference>
<dbReference type="Gene3D" id="3.40.30.10">
    <property type="entry name" value="Glutaredoxin"/>
    <property type="match status" value="1"/>
</dbReference>
<evidence type="ECO:0000313" key="4">
    <source>
        <dbReference type="Proteomes" id="UP000237839"/>
    </source>
</evidence>
<dbReference type="SUPFAM" id="SSF47616">
    <property type="entry name" value="GST C-terminal domain-like"/>
    <property type="match status" value="1"/>
</dbReference>
<organism evidence="3 4">
    <name type="scientific">Solimicrobium silvestre</name>
    <dbReference type="NCBI Taxonomy" id="2099400"/>
    <lineage>
        <taxon>Bacteria</taxon>
        <taxon>Pseudomonadati</taxon>
        <taxon>Pseudomonadota</taxon>
        <taxon>Betaproteobacteria</taxon>
        <taxon>Burkholderiales</taxon>
        <taxon>Oxalobacteraceae</taxon>
        <taxon>Solimicrobium</taxon>
    </lineage>
</organism>
<dbReference type="CDD" id="cd03080">
    <property type="entry name" value="GST_N_Metaxin_like"/>
    <property type="match status" value="1"/>
</dbReference>
<dbReference type="InterPro" id="IPR036282">
    <property type="entry name" value="Glutathione-S-Trfase_C_sf"/>
</dbReference>
<dbReference type="InterPro" id="IPR040079">
    <property type="entry name" value="Glutathione_S-Trfase"/>
</dbReference>
<feature type="domain" description="Thioredoxin-like fold" evidence="2">
    <location>
        <begin position="18"/>
        <end position="115"/>
    </location>
</feature>
<gene>
    <name evidence="3" type="ORF">S2091_2555</name>
</gene>
<dbReference type="Proteomes" id="UP000237839">
    <property type="component" value="Unassembled WGS sequence"/>
</dbReference>
<dbReference type="AlphaFoldDB" id="A0A2S9GYM3"/>
<dbReference type="OrthoDB" id="9810080at2"/>
<sequence length="232" mass="25829">MITLHTFGSSFGLPDASPFVMKAELLLKMSGLAYQTDSTTGFKNAPKGKLPSIRDGDALIADSTLIRWHLEHKYQIDFDKNLSAQEKGIAWAVEKLLEDNLYWALLDARWVNDANFKRGPAQFFKAVPLPMRGLVKAMVRRQIAKNLKAHGLGRHTQQEILAIASKNIEAVASILGDKPYLMGEHPSGADATCAAFIWGALCPYFETPIRAAAEKHPNLVAYVERMRAQYYP</sequence>
<dbReference type="EMBL" id="PUGF01000011">
    <property type="protein sequence ID" value="PRC92825.1"/>
    <property type="molecule type" value="Genomic_DNA"/>
</dbReference>
<dbReference type="SFLD" id="SFLDS00019">
    <property type="entry name" value="Glutathione_Transferase_(cytos"/>
    <property type="match status" value="1"/>
</dbReference>
<accession>A0A2S9GYM3</accession>
<proteinExistence type="predicted"/>
<dbReference type="Gene3D" id="1.20.1050.10">
    <property type="match status" value="1"/>
</dbReference>
<dbReference type="SFLD" id="SFLDG01200">
    <property type="entry name" value="SUF1.1"/>
    <property type="match status" value="1"/>
</dbReference>
<name>A0A2S9GYM3_9BURK</name>
<feature type="domain" description="Metaxin glutathione S-transferase" evidence="1">
    <location>
        <begin position="164"/>
        <end position="226"/>
    </location>
</feature>
<dbReference type="InterPro" id="IPR012336">
    <property type="entry name" value="Thioredoxin-like_fold"/>
</dbReference>
<keyword evidence="4" id="KW-1185">Reference proteome</keyword>
<evidence type="ECO:0000259" key="2">
    <source>
        <dbReference type="Pfam" id="PF17172"/>
    </source>
</evidence>
<dbReference type="GO" id="GO:0016740">
    <property type="term" value="F:transferase activity"/>
    <property type="evidence" value="ECO:0007669"/>
    <property type="project" value="UniProtKB-KW"/>
</dbReference>
<dbReference type="InterPro" id="IPR036249">
    <property type="entry name" value="Thioredoxin-like_sf"/>
</dbReference>
<evidence type="ECO:0000313" key="3">
    <source>
        <dbReference type="EMBL" id="PRC92825.1"/>
    </source>
</evidence>
<dbReference type="SFLD" id="SFLDG01180">
    <property type="entry name" value="SUF1"/>
    <property type="match status" value="1"/>
</dbReference>
<dbReference type="InterPro" id="IPR026928">
    <property type="entry name" value="FAX/IsoI-like"/>
</dbReference>
<dbReference type="InterPro" id="IPR033468">
    <property type="entry name" value="Metaxin_GST"/>
</dbReference>
<dbReference type="CDD" id="cd03193">
    <property type="entry name" value="GST_C_Metaxin"/>
    <property type="match status" value="1"/>
</dbReference>
<reference evidence="3 4" key="1">
    <citation type="submission" date="2018-02" db="EMBL/GenBank/DDBJ databases">
        <title>Solimicrobium silvestre gen. nov., sp. nov., isolated from alpine forest soil.</title>
        <authorList>
            <person name="Margesin R."/>
            <person name="Albuquerque L."/>
            <person name="Zhang D.-C."/>
            <person name="Froufe H.J.C."/>
            <person name="Severino R."/>
            <person name="Roxo I."/>
            <person name="Egas C."/>
            <person name="Da Costa M.S."/>
        </authorList>
    </citation>
    <scope>NUCLEOTIDE SEQUENCE [LARGE SCALE GENOMIC DNA]</scope>
    <source>
        <strain evidence="3 4">S20-91</strain>
    </source>
</reference>
<evidence type="ECO:0000259" key="1">
    <source>
        <dbReference type="Pfam" id="PF17171"/>
    </source>
</evidence>
<dbReference type="SUPFAM" id="SSF52833">
    <property type="entry name" value="Thioredoxin-like"/>
    <property type="match status" value="1"/>
</dbReference>
<dbReference type="PANTHER" id="PTHR12289:SF41">
    <property type="entry name" value="FAILED AXON CONNECTIONS-RELATED"/>
    <property type="match status" value="1"/>
</dbReference>
<protein>
    <submittedName>
        <fullName evidence="3">Glutathione S-transferase</fullName>
    </submittedName>
</protein>
<dbReference type="Pfam" id="PF17172">
    <property type="entry name" value="GST_N_4"/>
    <property type="match status" value="1"/>
</dbReference>
<dbReference type="PANTHER" id="PTHR12289">
    <property type="entry name" value="METAXIN RELATED"/>
    <property type="match status" value="1"/>
</dbReference>
<keyword evidence="3" id="KW-0808">Transferase</keyword>
<dbReference type="RefSeq" id="WP_105532308.1">
    <property type="nucleotide sequence ID" value="NZ_PUGF01000011.1"/>
</dbReference>
<comment type="caution">
    <text evidence="3">The sequence shown here is derived from an EMBL/GenBank/DDBJ whole genome shotgun (WGS) entry which is preliminary data.</text>
</comment>
<dbReference type="InterPro" id="IPR050931">
    <property type="entry name" value="Mito_Protein_Transport_Metaxin"/>
</dbReference>